<comment type="caution">
    <text evidence="2">The sequence shown here is derived from an EMBL/GenBank/DDBJ whole genome shotgun (WGS) entry which is preliminary data.</text>
</comment>
<keyword evidence="1" id="KW-1133">Transmembrane helix</keyword>
<keyword evidence="1" id="KW-0812">Transmembrane</keyword>
<dbReference type="EMBL" id="JBBKZT010000024">
    <property type="protein sequence ID" value="MEJ8851544.1"/>
    <property type="molecule type" value="Genomic_DNA"/>
</dbReference>
<dbReference type="RefSeq" id="WP_340347208.1">
    <property type="nucleotide sequence ID" value="NZ_JBBKZT010000024.1"/>
</dbReference>
<evidence type="ECO:0000313" key="2">
    <source>
        <dbReference type="EMBL" id="MEJ8851544.1"/>
    </source>
</evidence>
<name>A0ABU8WVV7_9BURK</name>
<keyword evidence="1" id="KW-0472">Membrane</keyword>
<sequence length="394" mass="42991">MNVNPTVSRSGRVSGEAQPASRIVRWCALGCVALALAAGVTAWTGTGSYEENLADIVMARSSSNAPYDASRESPALMRLFADSAGDRELTLKLELALLKHRDSARRVLEAFGAERPFQEVLRGYGEGVVPVVDYFMVNDIATLWAKWKLLMTWETLTKLFGKKASTPEDAQRLVDRPRFRGIAAIETIRVDGYHFLGQFVFDEKNQLQRVQTDRVLESLKKLFTGSVTELESKYRRGEDMLLADFAWAGVDLVPVLGVTRAVAFLGKGAVAGKAVEDAAVVSRRTTLMGHGVLMGEQVGARVAAFDARLASAYLVARHPSLLSGGFGAIGKFLGFVAWQAILLGWWVVSLVVMLLILPALRGLTLLIAPLRWIAGAAAWALPRRRQPALNAKRA</sequence>
<gene>
    <name evidence="2" type="ORF">WKW82_33240</name>
</gene>
<dbReference type="Proteomes" id="UP001385892">
    <property type="component" value="Unassembled WGS sequence"/>
</dbReference>
<evidence type="ECO:0000256" key="1">
    <source>
        <dbReference type="SAM" id="Phobius"/>
    </source>
</evidence>
<accession>A0ABU8WVV7</accession>
<keyword evidence="3" id="KW-1185">Reference proteome</keyword>
<feature type="transmembrane region" description="Helical" evidence="1">
    <location>
        <begin position="332"/>
        <end position="357"/>
    </location>
</feature>
<proteinExistence type="predicted"/>
<reference evidence="2 3" key="1">
    <citation type="submission" date="2024-03" db="EMBL/GenBank/DDBJ databases">
        <title>Novel species of the genus Variovorax.</title>
        <authorList>
            <person name="Liu Q."/>
            <person name="Xin Y.-H."/>
        </authorList>
    </citation>
    <scope>NUCLEOTIDE SEQUENCE [LARGE SCALE GENOMIC DNA]</scope>
    <source>
        <strain evidence="2 3">KACC 18900</strain>
    </source>
</reference>
<protein>
    <submittedName>
        <fullName evidence="2">Uncharacterized protein</fullName>
    </submittedName>
</protein>
<organism evidence="2 3">
    <name type="scientific">Variovorax rhizosphaerae</name>
    <dbReference type="NCBI Taxonomy" id="1836200"/>
    <lineage>
        <taxon>Bacteria</taxon>
        <taxon>Pseudomonadati</taxon>
        <taxon>Pseudomonadota</taxon>
        <taxon>Betaproteobacteria</taxon>
        <taxon>Burkholderiales</taxon>
        <taxon>Comamonadaceae</taxon>
        <taxon>Variovorax</taxon>
    </lineage>
</organism>
<evidence type="ECO:0000313" key="3">
    <source>
        <dbReference type="Proteomes" id="UP001385892"/>
    </source>
</evidence>